<feature type="region of interest" description="Disordered" evidence="1">
    <location>
        <begin position="1"/>
        <end position="30"/>
    </location>
</feature>
<evidence type="ECO:0000313" key="4">
    <source>
        <dbReference type="Proteomes" id="UP000593570"/>
    </source>
</evidence>
<dbReference type="EMBL" id="JACDXP010000001">
    <property type="protein sequence ID" value="KAF6528907.1"/>
    <property type="molecule type" value="Genomic_DNA"/>
</dbReference>
<dbReference type="Proteomes" id="UP000593570">
    <property type="component" value="Unassembled WGS sequence"/>
</dbReference>
<dbReference type="AlphaFoldDB" id="A0A8H6H4A0"/>
<dbReference type="InterPro" id="IPR045518">
    <property type="entry name" value="2EXR"/>
</dbReference>
<evidence type="ECO:0000313" key="3">
    <source>
        <dbReference type="EMBL" id="KAF6528907.1"/>
    </source>
</evidence>
<proteinExistence type="predicted"/>
<feature type="region of interest" description="Disordered" evidence="1">
    <location>
        <begin position="374"/>
        <end position="414"/>
    </location>
</feature>
<organism evidence="3 4">
    <name type="scientific">Fusarium oxysporum f. sp. conglutinans</name>
    <dbReference type="NCBI Taxonomy" id="100902"/>
    <lineage>
        <taxon>Eukaryota</taxon>
        <taxon>Fungi</taxon>
        <taxon>Dikarya</taxon>
        <taxon>Ascomycota</taxon>
        <taxon>Pezizomycotina</taxon>
        <taxon>Sordariomycetes</taxon>
        <taxon>Hypocreomycetidae</taxon>
        <taxon>Hypocreales</taxon>
        <taxon>Nectriaceae</taxon>
        <taxon>Fusarium</taxon>
        <taxon>Fusarium oxysporum species complex</taxon>
    </lineage>
</organism>
<dbReference type="Pfam" id="PF20150">
    <property type="entry name" value="2EXR"/>
    <property type="match status" value="1"/>
</dbReference>
<accession>A0A8H6H4A0</accession>
<evidence type="ECO:0000256" key="1">
    <source>
        <dbReference type="SAM" id="MobiDB-lite"/>
    </source>
</evidence>
<feature type="domain" description="2EXR" evidence="2">
    <location>
        <begin position="50"/>
        <end position="194"/>
    </location>
</feature>
<name>A0A8H6H4A0_FUSOX</name>
<feature type="compositionally biased region" description="Basic and acidic residues" evidence="1">
    <location>
        <begin position="1"/>
        <end position="25"/>
    </location>
</feature>
<evidence type="ECO:0000259" key="2">
    <source>
        <dbReference type="Pfam" id="PF20150"/>
    </source>
</evidence>
<reference evidence="3 4" key="1">
    <citation type="journal article" date="2020" name="bioRxiv">
        <title>A chromosome-scale genome assembly for the Fusarium oxysporum strain Fo5176 to establish a model Arabidopsis-fungal pathosystem.</title>
        <authorList>
            <person name="Fokkens L."/>
            <person name="Guo L."/>
            <person name="Dora S."/>
            <person name="Wang B."/>
            <person name="Ye K."/>
            <person name="Sanchez-Rodriguez C."/>
            <person name="Croll D."/>
        </authorList>
    </citation>
    <scope>NUCLEOTIDE SEQUENCE [LARGE SCALE GENOMIC DNA]</scope>
    <source>
        <strain evidence="3 4">Fo5176</strain>
    </source>
</reference>
<sequence length="530" mass="60018">MSALDLDRAHDGVTDQHPPESKDTDSSAEAPLKSIETPLKFQIPEDCRTFSPFPRLPPEIRAQIWQATLETPGMHFLKIDTDWHPATGLGKWWLKEPLFLHASVEDHDEDVDSMALEVRREARPTAMVYGTLKPLYPTPQADISYYTNLHQQLTKLSVTCNEAAAVAKSLTNRSTNFRLNTGRIVSLNSSSDIIYLEYVPPEVYEDSIRFNKVLNCSGLDQIRKVAVRYCHKWYEQQSPRRCPNCGLIHNTPDRVRYPKHLYRFLAQYLPNLEQFFFVDYLILRKSDLNATTDRHGFQSNLKAKTGTCRFEGGNRSYFEADTQDWNINSRVLQVKSWLQENFVKYAKSSSLSAHKNPEQVEFGVLACEWNVEPPSEPKKALATPVKKGRNKRANSEEHALSRTNRRGSTPTVSSPVTVNLPLDVAVNFPNIVGESNTGGSSGVVLPDVGVASPDEEAIDSGDSVFASKDSIILFRLQNNKVLLRRLQDHLNILIPILPLPILTHKRTQSKVILKLRHEFPALVDIDIKLR</sequence>
<comment type="caution">
    <text evidence="3">The sequence shown here is derived from an EMBL/GenBank/DDBJ whole genome shotgun (WGS) entry which is preliminary data.</text>
</comment>
<protein>
    <recommendedName>
        <fullName evidence="2">2EXR domain-containing protein</fullName>
    </recommendedName>
</protein>
<gene>
    <name evidence="3" type="ORF">HZS61_000219</name>
</gene>